<dbReference type="GO" id="GO:0003682">
    <property type="term" value="F:chromatin binding"/>
    <property type="evidence" value="ECO:0007669"/>
    <property type="project" value="TreeGrafter"/>
</dbReference>
<dbReference type="Gene3D" id="1.10.10.10">
    <property type="entry name" value="Winged helix-like DNA-binding domain superfamily/Winged helix DNA-binding domain"/>
    <property type="match status" value="1"/>
</dbReference>
<comment type="subcellular location">
    <subcellularLocation>
        <location evidence="1">Nucleus</location>
    </subcellularLocation>
</comment>
<evidence type="ECO:0000256" key="5">
    <source>
        <dbReference type="ARBA" id="ARBA00023015"/>
    </source>
</evidence>
<sequence length="732" mass="81946">MTITHRPKSSGSALSANVDNSNSQVDDKEPPKYHCDACSNDVTNTVRIRCADKNCPDFDLCVTCFCSGSEPVKHKTSHDYRVVKPHTFPIFSDDWDADEELLLIQAAEKNGIGNWQAIAEYVGTRNKAECEQHYLEVYVSSVNWPMPPMDKVFNRLTDSDYRERKRQRLQLSRSPRKLAGGSSSSSSSSSVTYGKPVTSQPTFHELQGYMPRRYEFETEHENEAEQNVKDMVFNEDDTQEEIDLKVMVLDIYNSRLDKRQERKRLIFERGWLEFKKLQMMEKRRQKEEREIYNKTRVFCRLQTADDYDLFVQGLVKEQHVRDRMAALTEWRQAGLNTLRQGDQYERDKQNRLSQLKTLSLLSTDRINGSHLQRSGYRAQMAALAPCPGAAYYKEKLRDQSPYVNGHGGNSNKRQLTLLSSSQFQHLNITETDGYHLLTKDEQDMCSTLYMMPRPYLVIKDQILKVYAKQGFLKRKQLKDLVKIDYNKANRIFDFFVENGWIKAWQDPAEVLAAQQWEQQQQQQLLQLQQLHDQATEAAMAAAAAGSSTQPDLSSSELQALLPAPSDIQPLDSEQQPGDSAAAAAAATALLMDSDFEAMSALTTVTSDTSTVATTLPPMQGDDTSTGLLTAESCNFLATSTGLSLPNDSIPVDGMDQSTINGLEDTSLTADSSQIVSAPPPQSASSSIPTDPVPPPPPETTTAIDDDAKDERSPKPDPPTDTDSLTALDGSAG</sequence>
<accession>A0A168NYQ2</accession>
<dbReference type="InterPro" id="IPR017930">
    <property type="entry name" value="Myb_dom"/>
</dbReference>
<evidence type="ECO:0000256" key="6">
    <source>
        <dbReference type="ARBA" id="ARBA00023163"/>
    </source>
</evidence>
<feature type="domain" description="ZZ-type" evidence="11">
    <location>
        <begin position="30"/>
        <end position="88"/>
    </location>
</feature>
<gene>
    <name evidence="15" type="primary">ABSGL_07205.1 scaffold 8717</name>
</gene>
<keyword evidence="5" id="KW-0805">Transcription regulation</keyword>
<dbReference type="SUPFAM" id="SSF57850">
    <property type="entry name" value="RING/U-box"/>
    <property type="match status" value="1"/>
</dbReference>
<dbReference type="Pfam" id="PF22941">
    <property type="entry name" value="TADA2A-like_3rd"/>
    <property type="match status" value="1"/>
</dbReference>
<evidence type="ECO:0008006" key="17">
    <source>
        <dbReference type="Google" id="ProtNLM"/>
    </source>
</evidence>
<dbReference type="InterPro" id="IPR007526">
    <property type="entry name" value="SWIRM"/>
</dbReference>
<dbReference type="GO" id="GO:0006338">
    <property type="term" value="P:chromatin remodeling"/>
    <property type="evidence" value="ECO:0007669"/>
    <property type="project" value="TreeGrafter"/>
</dbReference>
<evidence type="ECO:0000259" key="12">
    <source>
        <dbReference type="PROSITE" id="PS50934"/>
    </source>
</evidence>
<dbReference type="CDD" id="cd02335">
    <property type="entry name" value="ZZ_ADA2"/>
    <property type="match status" value="1"/>
</dbReference>
<dbReference type="InterPro" id="IPR009057">
    <property type="entry name" value="Homeodomain-like_sf"/>
</dbReference>
<dbReference type="Pfam" id="PF04433">
    <property type="entry name" value="SWIRM"/>
    <property type="match status" value="1"/>
</dbReference>
<dbReference type="EMBL" id="LT553527">
    <property type="protein sequence ID" value="SAM01464.1"/>
    <property type="molecule type" value="Genomic_DNA"/>
</dbReference>
<dbReference type="Pfam" id="PF00249">
    <property type="entry name" value="Myb_DNA-binding"/>
    <property type="match status" value="1"/>
</dbReference>
<dbReference type="FunCoup" id="A0A168NYQ2">
    <property type="interactions" value="306"/>
</dbReference>
<evidence type="ECO:0000259" key="11">
    <source>
        <dbReference type="PROSITE" id="PS50135"/>
    </source>
</evidence>
<name>A0A168NYQ2_ABSGL</name>
<feature type="domain" description="HTH myb-type" evidence="14">
    <location>
        <begin position="95"/>
        <end position="142"/>
    </location>
</feature>
<feature type="region of interest" description="Disordered" evidence="9">
    <location>
        <begin position="163"/>
        <end position="204"/>
    </location>
</feature>
<dbReference type="PANTHER" id="PTHR12374:SF20">
    <property type="entry name" value="TRANSCRIPTIONAL ADAPTER 2-ALPHA"/>
    <property type="match status" value="1"/>
</dbReference>
<keyword evidence="7" id="KW-0539">Nucleus</keyword>
<keyword evidence="16" id="KW-1185">Reference proteome</keyword>
<evidence type="ECO:0000259" key="10">
    <source>
        <dbReference type="PROSITE" id="PS50090"/>
    </source>
</evidence>
<evidence type="ECO:0000256" key="8">
    <source>
        <dbReference type="PROSITE-ProRule" id="PRU00228"/>
    </source>
</evidence>
<feature type="region of interest" description="Disordered" evidence="9">
    <location>
        <begin position="1"/>
        <end position="31"/>
    </location>
</feature>
<dbReference type="InterPro" id="IPR041983">
    <property type="entry name" value="ADA2-like_ZZ"/>
</dbReference>
<evidence type="ECO:0000256" key="2">
    <source>
        <dbReference type="ARBA" id="ARBA00022723"/>
    </source>
</evidence>
<dbReference type="SUPFAM" id="SSF46689">
    <property type="entry name" value="Homeodomain-like"/>
    <property type="match status" value="2"/>
</dbReference>
<dbReference type="Pfam" id="PF25299">
    <property type="entry name" value="ZZ_ADA2"/>
    <property type="match status" value="1"/>
</dbReference>
<dbReference type="CDD" id="cd00167">
    <property type="entry name" value="SANT"/>
    <property type="match status" value="1"/>
</dbReference>
<evidence type="ECO:0000256" key="7">
    <source>
        <dbReference type="ARBA" id="ARBA00023242"/>
    </source>
</evidence>
<dbReference type="STRING" id="4829.A0A168NYQ2"/>
<dbReference type="PROSITE" id="PS50090">
    <property type="entry name" value="MYB_LIKE"/>
    <property type="match status" value="1"/>
</dbReference>
<dbReference type="SMART" id="SM00717">
    <property type="entry name" value="SANT"/>
    <property type="match status" value="1"/>
</dbReference>
<dbReference type="PANTHER" id="PTHR12374">
    <property type="entry name" value="TRANSCRIPTIONAL ADAPTOR 2 ADA2 -RELATED"/>
    <property type="match status" value="1"/>
</dbReference>
<evidence type="ECO:0000259" key="14">
    <source>
        <dbReference type="PROSITE" id="PS51294"/>
    </source>
</evidence>
<dbReference type="AlphaFoldDB" id="A0A168NYQ2"/>
<feature type="domain" description="Myb-like" evidence="10">
    <location>
        <begin position="95"/>
        <end position="138"/>
    </location>
</feature>
<dbReference type="GO" id="GO:0006357">
    <property type="term" value="P:regulation of transcription by RNA polymerase II"/>
    <property type="evidence" value="ECO:0007669"/>
    <property type="project" value="TreeGrafter"/>
</dbReference>
<dbReference type="OMA" id="RDDIRVF"/>
<dbReference type="Gene3D" id="3.30.60.90">
    <property type="match status" value="1"/>
</dbReference>
<dbReference type="SMART" id="SM00291">
    <property type="entry name" value="ZnF_ZZ"/>
    <property type="match status" value="1"/>
</dbReference>
<dbReference type="FunFam" id="3.30.60.90:FF:000008">
    <property type="entry name" value="Transcriptional adapter 2"/>
    <property type="match status" value="1"/>
</dbReference>
<reference evidence="15" key="1">
    <citation type="submission" date="2016-04" db="EMBL/GenBank/DDBJ databases">
        <authorList>
            <person name="Evans L.H."/>
            <person name="Alamgir A."/>
            <person name="Owens N."/>
            <person name="Weber N.D."/>
            <person name="Virtaneva K."/>
            <person name="Barbian K."/>
            <person name="Babar A."/>
            <person name="Rosenke K."/>
        </authorList>
    </citation>
    <scope>NUCLEOTIDE SEQUENCE [LARGE SCALE GENOMIC DNA]</scope>
    <source>
        <strain evidence="15">CBS 101.48</strain>
    </source>
</reference>
<dbReference type="PROSITE" id="PS01357">
    <property type="entry name" value="ZF_ZZ_1"/>
    <property type="match status" value="1"/>
</dbReference>
<proteinExistence type="predicted"/>
<dbReference type="InterPro" id="IPR000433">
    <property type="entry name" value="Znf_ZZ"/>
</dbReference>
<keyword evidence="3 8" id="KW-0863">Zinc-finger</keyword>
<feature type="domain" description="SANT" evidence="13">
    <location>
        <begin position="90"/>
        <end position="142"/>
    </location>
</feature>
<dbReference type="PROSITE" id="PS50135">
    <property type="entry name" value="ZF_ZZ_2"/>
    <property type="match status" value="1"/>
</dbReference>
<feature type="compositionally biased region" description="Polar residues" evidence="9">
    <location>
        <begin position="9"/>
        <end position="24"/>
    </location>
</feature>
<evidence type="ECO:0000256" key="1">
    <source>
        <dbReference type="ARBA" id="ARBA00004123"/>
    </source>
</evidence>
<evidence type="ECO:0000313" key="15">
    <source>
        <dbReference type="EMBL" id="SAM01464.1"/>
    </source>
</evidence>
<dbReference type="InterPro" id="IPR055141">
    <property type="entry name" value="TADA2A_B-like_dom"/>
</dbReference>
<dbReference type="Proteomes" id="UP000078561">
    <property type="component" value="Unassembled WGS sequence"/>
</dbReference>
<feature type="compositionally biased region" description="Low complexity" evidence="9">
    <location>
        <begin position="606"/>
        <end position="615"/>
    </location>
</feature>
<dbReference type="OrthoDB" id="270417at2759"/>
<evidence type="ECO:0000313" key="16">
    <source>
        <dbReference type="Proteomes" id="UP000078561"/>
    </source>
</evidence>
<evidence type="ECO:0000256" key="3">
    <source>
        <dbReference type="ARBA" id="ARBA00022771"/>
    </source>
</evidence>
<keyword evidence="6" id="KW-0804">Transcription</keyword>
<dbReference type="InterPro" id="IPR017884">
    <property type="entry name" value="SANT_dom"/>
</dbReference>
<dbReference type="FunFam" id="1.10.10.60:FF:000110">
    <property type="entry name" value="Transcriptional adapter"/>
    <property type="match status" value="1"/>
</dbReference>
<dbReference type="PROSITE" id="PS51294">
    <property type="entry name" value="HTH_MYB"/>
    <property type="match status" value="1"/>
</dbReference>
<dbReference type="GO" id="GO:0008270">
    <property type="term" value="F:zinc ion binding"/>
    <property type="evidence" value="ECO:0007669"/>
    <property type="project" value="UniProtKB-KW"/>
</dbReference>
<feature type="compositionally biased region" description="Low complexity" evidence="9">
    <location>
        <begin position="671"/>
        <end position="689"/>
    </location>
</feature>
<dbReference type="InterPro" id="IPR043145">
    <property type="entry name" value="Znf_ZZ_sf"/>
</dbReference>
<dbReference type="GO" id="GO:0003713">
    <property type="term" value="F:transcription coactivator activity"/>
    <property type="evidence" value="ECO:0007669"/>
    <property type="project" value="TreeGrafter"/>
</dbReference>
<evidence type="ECO:0000259" key="13">
    <source>
        <dbReference type="PROSITE" id="PS51293"/>
    </source>
</evidence>
<dbReference type="Gene3D" id="1.10.10.60">
    <property type="entry name" value="Homeodomain-like"/>
    <property type="match status" value="1"/>
</dbReference>
<evidence type="ECO:0000256" key="4">
    <source>
        <dbReference type="ARBA" id="ARBA00022833"/>
    </source>
</evidence>
<dbReference type="PROSITE" id="PS51293">
    <property type="entry name" value="SANT"/>
    <property type="match status" value="1"/>
</dbReference>
<feature type="domain" description="SWIRM" evidence="12">
    <location>
        <begin position="417"/>
        <end position="512"/>
    </location>
</feature>
<dbReference type="GO" id="GO:0070461">
    <property type="term" value="C:SAGA-type complex"/>
    <property type="evidence" value="ECO:0007669"/>
    <property type="project" value="TreeGrafter"/>
</dbReference>
<feature type="region of interest" description="Disordered" evidence="9">
    <location>
        <begin position="642"/>
        <end position="661"/>
    </location>
</feature>
<keyword evidence="2" id="KW-0479">Metal-binding</keyword>
<dbReference type="PROSITE" id="PS50934">
    <property type="entry name" value="SWIRM"/>
    <property type="match status" value="1"/>
</dbReference>
<dbReference type="FunFam" id="1.10.10.10:FF:000087">
    <property type="entry name" value="Transcriptional adapter 2"/>
    <property type="match status" value="1"/>
</dbReference>
<dbReference type="GO" id="GO:0005634">
    <property type="term" value="C:nucleus"/>
    <property type="evidence" value="ECO:0007669"/>
    <property type="project" value="UniProtKB-SubCell"/>
</dbReference>
<protein>
    <recommendedName>
        <fullName evidence="17">Transcriptional adapter 2</fullName>
    </recommendedName>
</protein>
<feature type="region of interest" description="Disordered" evidence="9">
    <location>
        <begin position="606"/>
        <end position="626"/>
    </location>
</feature>
<dbReference type="InParanoid" id="A0A168NYQ2"/>
<evidence type="ECO:0000256" key="9">
    <source>
        <dbReference type="SAM" id="MobiDB-lite"/>
    </source>
</evidence>
<dbReference type="InterPro" id="IPR001005">
    <property type="entry name" value="SANT/Myb"/>
</dbReference>
<dbReference type="InterPro" id="IPR036388">
    <property type="entry name" value="WH-like_DNA-bd_sf"/>
</dbReference>
<feature type="region of interest" description="Disordered" evidence="9">
    <location>
        <begin position="668"/>
        <end position="732"/>
    </location>
</feature>
<keyword evidence="4" id="KW-0862">Zinc</keyword>
<organism evidence="15">
    <name type="scientific">Absidia glauca</name>
    <name type="common">Pin mould</name>
    <dbReference type="NCBI Taxonomy" id="4829"/>
    <lineage>
        <taxon>Eukaryota</taxon>
        <taxon>Fungi</taxon>
        <taxon>Fungi incertae sedis</taxon>
        <taxon>Mucoromycota</taxon>
        <taxon>Mucoromycotina</taxon>
        <taxon>Mucoromycetes</taxon>
        <taxon>Mucorales</taxon>
        <taxon>Cunninghamellaceae</taxon>
        <taxon>Absidia</taxon>
    </lineage>
</organism>